<dbReference type="Pfam" id="PF00903">
    <property type="entry name" value="Glyoxalase"/>
    <property type="match status" value="1"/>
</dbReference>
<organism evidence="2 3">
    <name type="scientific">Mucilaginibacter rubeus</name>
    <dbReference type="NCBI Taxonomy" id="2027860"/>
    <lineage>
        <taxon>Bacteria</taxon>
        <taxon>Pseudomonadati</taxon>
        <taxon>Bacteroidota</taxon>
        <taxon>Sphingobacteriia</taxon>
        <taxon>Sphingobacteriales</taxon>
        <taxon>Sphingobacteriaceae</taxon>
        <taxon>Mucilaginibacter</taxon>
    </lineage>
</organism>
<gene>
    <name evidence="2" type="ORF">DEO27_024585</name>
</gene>
<feature type="domain" description="VOC" evidence="1">
    <location>
        <begin position="4"/>
        <end position="127"/>
    </location>
</feature>
<keyword evidence="3" id="KW-1185">Reference proteome</keyword>
<dbReference type="AlphaFoldDB" id="A0A5C1I573"/>
<dbReference type="PROSITE" id="PS51819">
    <property type="entry name" value="VOC"/>
    <property type="match status" value="1"/>
</dbReference>
<proteinExistence type="predicted"/>
<sequence>MKQFIAHITVVVSNYDEAIQFYTEKLNFDLIEDTLINENKRWVLVRPKGSSECSLLLAKAVGEEQQQRIGRQTGGRVFLFLRTDDFWRDYHAMRNRNIEFVREPKAESYGTVAVFKDPFGNLWDLLG</sequence>
<dbReference type="InterPro" id="IPR004360">
    <property type="entry name" value="Glyas_Fos-R_dOase_dom"/>
</dbReference>
<evidence type="ECO:0000313" key="2">
    <source>
        <dbReference type="EMBL" id="QEM13053.1"/>
    </source>
</evidence>
<protein>
    <submittedName>
        <fullName evidence="2">VOC family protein</fullName>
    </submittedName>
</protein>
<reference evidence="2" key="1">
    <citation type="submission" date="2019-08" db="EMBL/GenBank/DDBJ databases">
        <title>Comparative genome analysis confer to the adaptation heavy metal polluted environment.</title>
        <authorList>
            <person name="Li Y."/>
        </authorList>
    </citation>
    <scope>NUCLEOTIDE SEQUENCE [LARGE SCALE GENOMIC DNA]</scope>
    <source>
        <strain evidence="2">P1</strain>
    </source>
</reference>
<dbReference type="Proteomes" id="UP000251402">
    <property type="component" value="Chromosome"/>
</dbReference>
<name>A0A5C1I573_9SPHI</name>
<accession>A0A5C1I573</accession>
<dbReference type="OrthoDB" id="9794917at2"/>
<dbReference type="SUPFAM" id="SSF54593">
    <property type="entry name" value="Glyoxalase/Bleomycin resistance protein/Dihydroxybiphenyl dioxygenase"/>
    <property type="match status" value="1"/>
</dbReference>
<dbReference type="Gene3D" id="3.10.180.10">
    <property type="entry name" value="2,3-Dihydroxybiphenyl 1,2-Dioxygenase, domain 1"/>
    <property type="match status" value="1"/>
</dbReference>
<dbReference type="KEGG" id="mrub:DEO27_024585"/>
<dbReference type="InterPro" id="IPR029068">
    <property type="entry name" value="Glyas_Bleomycin-R_OHBP_Dase"/>
</dbReference>
<dbReference type="PANTHER" id="PTHR36437:SF2">
    <property type="entry name" value="GLYOXALASE_BLEOMYCIN RESISTANCE PROTEIN_DIOXYGENASE"/>
    <property type="match status" value="1"/>
</dbReference>
<evidence type="ECO:0000259" key="1">
    <source>
        <dbReference type="PROSITE" id="PS51819"/>
    </source>
</evidence>
<evidence type="ECO:0000313" key="3">
    <source>
        <dbReference type="Proteomes" id="UP000251402"/>
    </source>
</evidence>
<dbReference type="PANTHER" id="PTHR36437">
    <property type="entry name" value="GLYOXALASE/BLEOMYCIN RESISTANCE PROTEIN/DIOXYGENASE"/>
    <property type="match status" value="1"/>
</dbReference>
<dbReference type="InterPro" id="IPR037523">
    <property type="entry name" value="VOC_core"/>
</dbReference>
<dbReference type="RefSeq" id="WP_112568472.1">
    <property type="nucleotide sequence ID" value="NZ_CP043450.1"/>
</dbReference>
<dbReference type="EMBL" id="CP043450">
    <property type="protein sequence ID" value="QEM13053.1"/>
    <property type="molecule type" value="Genomic_DNA"/>
</dbReference>
<dbReference type="CDD" id="cd07263">
    <property type="entry name" value="VOC_like"/>
    <property type="match status" value="1"/>
</dbReference>